<protein>
    <submittedName>
        <fullName evidence="7">Putative Uncharacterized FtsW-like protein</fullName>
    </submittedName>
</protein>
<evidence type="ECO:0000313" key="8">
    <source>
        <dbReference type="Proteomes" id="UP000018291"/>
    </source>
</evidence>
<dbReference type="GO" id="GO:0015648">
    <property type="term" value="F:lipid-linked peptidoglycan transporter activity"/>
    <property type="evidence" value="ECO:0007669"/>
    <property type="project" value="TreeGrafter"/>
</dbReference>
<dbReference type="Pfam" id="PF01098">
    <property type="entry name" value="FTSW_RODA_SPOVE"/>
    <property type="match status" value="1"/>
</dbReference>
<feature type="transmembrane region" description="Helical" evidence="6">
    <location>
        <begin position="125"/>
        <end position="143"/>
    </location>
</feature>
<gene>
    <name evidence="7" type="ORF">BN381_70018</name>
</gene>
<dbReference type="HOGENOM" id="CLU_029243_3_1_11"/>
<keyword evidence="5 6" id="KW-0472">Membrane</keyword>
<name>R4Z344_9ACTN</name>
<evidence type="ECO:0000256" key="5">
    <source>
        <dbReference type="ARBA" id="ARBA00023136"/>
    </source>
</evidence>
<evidence type="ECO:0000256" key="1">
    <source>
        <dbReference type="ARBA" id="ARBA00004141"/>
    </source>
</evidence>
<feature type="transmembrane region" description="Helical" evidence="6">
    <location>
        <begin position="399"/>
        <end position="418"/>
    </location>
</feature>
<feature type="transmembrane region" description="Helical" evidence="6">
    <location>
        <begin position="96"/>
        <end position="113"/>
    </location>
</feature>
<dbReference type="RefSeq" id="WP_012229988.1">
    <property type="nucleotide sequence ID" value="NZ_HG422565.1"/>
</dbReference>
<feature type="transmembrane region" description="Helical" evidence="6">
    <location>
        <begin position="40"/>
        <end position="58"/>
    </location>
</feature>
<dbReference type="GO" id="GO:0005886">
    <property type="term" value="C:plasma membrane"/>
    <property type="evidence" value="ECO:0007669"/>
    <property type="project" value="TreeGrafter"/>
</dbReference>
<proteinExistence type="predicted"/>
<comment type="subcellular location">
    <subcellularLocation>
        <location evidence="1">Membrane</location>
        <topology evidence="1">Multi-pass membrane protein</topology>
    </subcellularLocation>
</comment>
<feature type="transmembrane region" description="Helical" evidence="6">
    <location>
        <begin position="224"/>
        <end position="241"/>
    </location>
</feature>
<dbReference type="GO" id="GO:0051301">
    <property type="term" value="P:cell division"/>
    <property type="evidence" value="ECO:0007669"/>
    <property type="project" value="InterPro"/>
</dbReference>
<dbReference type="GO" id="GO:0008360">
    <property type="term" value="P:regulation of cell shape"/>
    <property type="evidence" value="ECO:0007669"/>
    <property type="project" value="UniProtKB-KW"/>
</dbReference>
<keyword evidence="8" id="KW-1185">Reference proteome</keyword>
<feature type="transmembrane region" description="Helical" evidence="6">
    <location>
        <begin position="248"/>
        <end position="265"/>
    </location>
</feature>
<comment type="caution">
    <text evidence="7">The sequence shown here is derived from an EMBL/GenBank/DDBJ whole genome shotgun (WGS) entry which is preliminary data.</text>
</comment>
<dbReference type="Proteomes" id="UP000018291">
    <property type="component" value="Unassembled WGS sequence"/>
</dbReference>
<dbReference type="GO" id="GO:0032153">
    <property type="term" value="C:cell division site"/>
    <property type="evidence" value="ECO:0007669"/>
    <property type="project" value="TreeGrafter"/>
</dbReference>
<dbReference type="eggNOG" id="COG0772">
    <property type="taxonomic scope" value="Bacteria"/>
</dbReference>
<feature type="transmembrane region" description="Helical" evidence="6">
    <location>
        <begin position="333"/>
        <end position="354"/>
    </location>
</feature>
<dbReference type="PANTHER" id="PTHR30474">
    <property type="entry name" value="CELL CYCLE PROTEIN"/>
    <property type="match status" value="1"/>
</dbReference>
<feature type="transmembrane region" description="Helical" evidence="6">
    <location>
        <begin position="12"/>
        <end position="28"/>
    </location>
</feature>
<accession>R4Z344</accession>
<keyword evidence="2 6" id="KW-0812">Transmembrane</keyword>
<dbReference type="STRING" id="1229780.BN381_70018"/>
<feature type="transmembrane region" description="Helical" evidence="6">
    <location>
        <begin position="163"/>
        <end position="179"/>
    </location>
</feature>
<dbReference type="OrthoDB" id="9812661at2"/>
<evidence type="ECO:0000256" key="3">
    <source>
        <dbReference type="ARBA" id="ARBA00022960"/>
    </source>
</evidence>
<evidence type="ECO:0000256" key="6">
    <source>
        <dbReference type="SAM" id="Phobius"/>
    </source>
</evidence>
<feature type="transmembrane region" description="Helical" evidence="6">
    <location>
        <begin position="199"/>
        <end position="218"/>
    </location>
</feature>
<evidence type="ECO:0000256" key="4">
    <source>
        <dbReference type="ARBA" id="ARBA00022989"/>
    </source>
</evidence>
<feature type="transmembrane region" description="Helical" evidence="6">
    <location>
        <begin position="366"/>
        <end position="387"/>
    </location>
</feature>
<evidence type="ECO:0000256" key="2">
    <source>
        <dbReference type="ARBA" id="ARBA00022692"/>
    </source>
</evidence>
<evidence type="ECO:0000313" key="7">
    <source>
        <dbReference type="EMBL" id="CCM65319.1"/>
    </source>
</evidence>
<dbReference type="InterPro" id="IPR001182">
    <property type="entry name" value="FtsW/RodA"/>
</dbReference>
<reference evidence="7 8" key="1">
    <citation type="journal article" date="2013" name="ISME J.">
        <title>Metabolic model for the filamentous 'Candidatus Microthrix parvicella' based on genomic and metagenomic analyses.</title>
        <authorList>
            <person name="Jon McIlroy S."/>
            <person name="Kristiansen R."/>
            <person name="Albertsen M."/>
            <person name="Michael Karst S."/>
            <person name="Rossetti S."/>
            <person name="Lund Nielsen J."/>
            <person name="Tandoi V."/>
            <person name="James Seviour R."/>
            <person name="Nielsen P.H."/>
        </authorList>
    </citation>
    <scope>NUCLEOTIDE SEQUENCE [LARGE SCALE GENOMIC DNA]</scope>
    <source>
        <strain evidence="7 8">RN1</strain>
    </source>
</reference>
<dbReference type="AlphaFoldDB" id="R4Z344"/>
<sequence length="443" mass="46964">MNGKDRRTTELGLILLGLVIIGAAYTLASLGSRASLPADVVPFLAMVVALVIVAHIAVRRLAPNADGIILPVVALLNGLGYVFIARIDQDLAIKQAGWTAVGVVAFVATLALVRKVKTLANYGYTLLFIGLGLLLLPLLPVVGKEINGARIWINLGGFSVQPAEFAKIALILFFATYLVKNRELLGLTNWRLGPLHLPAPKFLAPVILAWGVALLVMIAQKDLGSALLFFVLFLSMMWIATERLIYPVMGGLLFAAGATIAWSQLGHVQDRVTAWLNPWDVAGGSGYQIVQGTYALAWGGMGGQGLGRGYGIPGLGKAFVATDSIFVVIGEELGVFGSTAVLAAFLLIAGAGFRIAMRADDPYHKLLAAGLTVSLTFQAFVIMGGLLRVLPLTGITLPFLSYGGSSLVANYVLVALLIRTSDEVYDRSDGAARRSRVRIGVGQ</sequence>
<feature type="transmembrane region" description="Helical" evidence="6">
    <location>
        <begin position="65"/>
        <end position="84"/>
    </location>
</feature>
<keyword evidence="3" id="KW-0133">Cell shape</keyword>
<organism evidence="7 8">
    <name type="scientific">Candidatus Neomicrothrix parvicella RN1</name>
    <dbReference type="NCBI Taxonomy" id="1229780"/>
    <lineage>
        <taxon>Bacteria</taxon>
        <taxon>Bacillati</taxon>
        <taxon>Actinomycetota</taxon>
        <taxon>Acidimicrobiia</taxon>
        <taxon>Acidimicrobiales</taxon>
        <taxon>Microthrixaceae</taxon>
        <taxon>Candidatus Neomicrothrix</taxon>
    </lineage>
</organism>
<keyword evidence="4 6" id="KW-1133">Transmembrane helix</keyword>
<dbReference type="EMBL" id="CANL01000067">
    <property type="protein sequence ID" value="CCM65319.1"/>
    <property type="molecule type" value="Genomic_DNA"/>
</dbReference>
<dbReference type="PANTHER" id="PTHR30474:SF3">
    <property type="entry name" value="PEPTIDOGLYCAN GLYCOSYLTRANSFERASE RODA"/>
    <property type="match status" value="1"/>
</dbReference>